<evidence type="ECO:0000313" key="18">
    <source>
        <dbReference type="Proteomes" id="UP000475037"/>
    </source>
</evidence>
<sequence length="1177" mass="133746">QDRMTENMKECLAQTKAAVGDMVTVVKTEVCSPLRDQEYGQPCSRRPDPSSMEVEAKKLKGKRELIMPKSFQQVDFWFCESCQEYFVDECPNHGPPVFVSDTPVPVGIPDRAALTIPQGMEVVKEASGENDVRCINEVIPKGHIFGPYEGQISTQDKSAGFFSWLIVDKNNRYKSIDGSDETKANWMRYVVISREEREQNLLAFQHSERIYFRARRDIRPGERLRVWYSEDYMKRLHSMSQETIHRNLARGEKRLQREKSEQALDNLEDLRGPLQLPVLRQGKSPYKRGFDEGDAHPQAKKKKIDLIFKDVLEASLESAKAEAHQLALSTSLVIRKVPKYQDDAYGRCAMTVSHGVPNVSRVQAEGDRKIPQGASKEPAALEDEEEEPSSFKADSPAEASLASDPHELPTTSFCPNCIRLKKKVRELQAELDMLKSGKLPEPPVQALELPELSDPAASESLVSGPAVMEDDDQEVDSADESVSNDMLAAADEPSKMSSAAGRRIRRFKQEWLKKFWFLRYSPTLNEMWCHVCRQYTVQSSRTSAFIIGSKQFKIHTIKLHSQSNLHKKCLQLYKLRMHPEKTEEMCRNMTLLFNTAYHLAFEGRPYLDFRPLAELLRKCELKVVDQYMNEGDCQVLIHHIARALREDLVERLRQSPCLSVILDGQSDDLLADTVAVYVQYASGDGPPATEFLSLQELGFSGTESYLQALDRAFSALGIRLQDEKPTVGLGIDGANVTASLRASMFMTIRKTLPWLLCLPFMVHRPHLEVLDAISGKELPCLEELENNLKQLLSFYRYSPRLLCELRSTASTLCEETEFLGDIRAVRWIIGEQNVLNALIKDYLEVVAHLKDVSSQTQRADASAIALALLQFLMDYQSVKLIYFLLDVIAVLSRLAYVFQGEYLLVSQVDDKIEEAIQEISRLADSPGEYLQEFEENFRESFNGVAMKNLRVAEAKFQSVREKICQKTQVILAQRFDSRSRIFVKACQVFDLAAWPRSSEELVSYGKEDMVQIFDHLEAIPAFSRDVCREGQDPRGSLLMEWRDLKADYYAKNGFKDLIGHVCKYKQRFPLLNKIIQVLKVLPTSTACCEKGRNALQRVRKNHRSRLTLEQLSDLLTIAVNGPPIASFDAKRALDSWFEEKSGNSYALSAEVLSRMSALEQKPVLQTVDHGSEFYPDI</sequence>
<evidence type="ECO:0000256" key="6">
    <source>
        <dbReference type="ARBA" id="ARBA00022603"/>
    </source>
</evidence>
<evidence type="ECO:0000256" key="14">
    <source>
        <dbReference type="ARBA" id="ARBA00072511"/>
    </source>
</evidence>
<dbReference type="CDD" id="cd19195">
    <property type="entry name" value="PR-SET_PRDM11"/>
    <property type="match status" value="1"/>
</dbReference>
<gene>
    <name evidence="17" type="primary">Prdm11</name>
    <name evidence="17" type="ORF">FOF47_R17142</name>
</gene>
<feature type="domain" description="SET" evidence="16">
    <location>
        <begin position="118"/>
        <end position="229"/>
    </location>
</feature>
<evidence type="ECO:0000256" key="13">
    <source>
        <dbReference type="ARBA" id="ARBA00055438"/>
    </source>
</evidence>
<evidence type="ECO:0000259" key="16">
    <source>
        <dbReference type="PROSITE" id="PS50280"/>
    </source>
</evidence>
<evidence type="ECO:0000256" key="1">
    <source>
        <dbReference type="ARBA" id="ARBA00004123"/>
    </source>
</evidence>
<dbReference type="FunFam" id="2.170.270.10:FF:000014">
    <property type="entry name" value="PR domain-containing protein 11"/>
    <property type="match status" value="1"/>
</dbReference>
<evidence type="ECO:0000313" key="17">
    <source>
        <dbReference type="EMBL" id="KAF0879243.1"/>
    </source>
</evidence>
<keyword evidence="18" id="KW-1185">Reference proteome</keyword>
<evidence type="ECO:0000256" key="4">
    <source>
        <dbReference type="ARBA" id="ARBA00022499"/>
    </source>
</evidence>
<dbReference type="Gene3D" id="2.170.270.10">
    <property type="entry name" value="SET domain"/>
    <property type="match status" value="1"/>
</dbReference>
<evidence type="ECO:0000256" key="11">
    <source>
        <dbReference type="ARBA" id="ARBA00023163"/>
    </source>
</evidence>
<reference evidence="17 18" key="1">
    <citation type="submission" date="2019-11" db="EMBL/GenBank/DDBJ databases">
        <authorList>
            <person name="Yang C."/>
            <person name="Li F."/>
        </authorList>
    </citation>
    <scope>NUCLEOTIDE SEQUENCE [LARGE SCALE GENOMIC DNA]</scope>
    <source>
        <strain evidence="17">KB4526</strain>
        <tissue evidence="17">Muscle</tissue>
    </source>
</reference>
<keyword evidence="11" id="KW-0804">Transcription</keyword>
<organism evidence="17 18">
    <name type="scientific">Crocuta crocuta</name>
    <name type="common">Spotted hyena</name>
    <dbReference type="NCBI Taxonomy" id="9678"/>
    <lineage>
        <taxon>Eukaryota</taxon>
        <taxon>Metazoa</taxon>
        <taxon>Chordata</taxon>
        <taxon>Craniata</taxon>
        <taxon>Vertebrata</taxon>
        <taxon>Euteleostomi</taxon>
        <taxon>Mammalia</taxon>
        <taxon>Eutheria</taxon>
        <taxon>Laurasiatheria</taxon>
        <taxon>Carnivora</taxon>
        <taxon>Feliformia</taxon>
        <taxon>Hyaenidae</taxon>
        <taxon>Crocuta</taxon>
    </lineage>
</organism>
<dbReference type="GO" id="GO:0032259">
    <property type="term" value="P:methylation"/>
    <property type="evidence" value="ECO:0007669"/>
    <property type="project" value="UniProtKB-KW"/>
</dbReference>
<accession>A0A6G1AVD7</accession>
<dbReference type="InterPro" id="IPR046341">
    <property type="entry name" value="SET_dom_sf"/>
</dbReference>
<dbReference type="AlphaFoldDB" id="A0A6G1AVD7"/>
<evidence type="ECO:0000256" key="9">
    <source>
        <dbReference type="ARBA" id="ARBA00022843"/>
    </source>
</evidence>
<keyword evidence="5" id="KW-0597">Phosphoprotein</keyword>
<protein>
    <recommendedName>
        <fullName evidence="14">PR domain-containing protein 11</fullName>
    </recommendedName>
</protein>
<dbReference type="Pfam" id="PF25431">
    <property type="entry name" value="zf-C17orf113"/>
    <property type="match status" value="1"/>
</dbReference>
<comment type="caution">
    <text evidence="17">The sequence shown here is derived from an EMBL/GenBank/DDBJ whole genome shotgun (WGS) entry which is preliminary data.</text>
</comment>
<keyword evidence="3" id="KW-0963">Cytoplasm</keyword>
<dbReference type="PANTHER" id="PTHR46880:SF11">
    <property type="entry name" value="PR_SET DOMAIN 11"/>
    <property type="match status" value="1"/>
</dbReference>
<evidence type="ECO:0000256" key="7">
    <source>
        <dbReference type="ARBA" id="ARBA00022679"/>
    </source>
</evidence>
<dbReference type="GO" id="GO:0005634">
    <property type="term" value="C:nucleus"/>
    <property type="evidence" value="ECO:0007669"/>
    <property type="project" value="UniProtKB-SubCell"/>
</dbReference>
<evidence type="ECO:0000256" key="10">
    <source>
        <dbReference type="ARBA" id="ARBA00023015"/>
    </source>
</evidence>
<dbReference type="PROSITE" id="PS50280">
    <property type="entry name" value="SET"/>
    <property type="match status" value="1"/>
</dbReference>
<feature type="region of interest" description="Disordered" evidence="15">
    <location>
        <begin position="364"/>
        <end position="408"/>
    </location>
</feature>
<dbReference type="Pfam" id="PF21549">
    <property type="entry name" value="PRDM2_PR"/>
    <property type="match status" value="1"/>
</dbReference>
<dbReference type="GO" id="GO:0005737">
    <property type="term" value="C:cytoplasm"/>
    <property type="evidence" value="ECO:0007669"/>
    <property type="project" value="UniProtKB-SubCell"/>
</dbReference>
<keyword evidence="9" id="KW-0832">Ubl conjugation</keyword>
<dbReference type="InterPro" id="IPR044405">
    <property type="entry name" value="PRDM11_PR/SET"/>
</dbReference>
<evidence type="ECO:0000256" key="15">
    <source>
        <dbReference type="SAM" id="MobiDB-lite"/>
    </source>
</evidence>
<evidence type="ECO:0000256" key="3">
    <source>
        <dbReference type="ARBA" id="ARBA00022490"/>
    </source>
</evidence>
<evidence type="ECO:0000256" key="5">
    <source>
        <dbReference type="ARBA" id="ARBA00022553"/>
    </source>
</evidence>
<keyword evidence="12" id="KW-0539">Nucleus</keyword>
<evidence type="ECO:0000256" key="12">
    <source>
        <dbReference type="ARBA" id="ARBA00023242"/>
    </source>
</evidence>
<keyword evidence="8" id="KW-0949">S-adenosyl-L-methionine</keyword>
<keyword evidence="4" id="KW-1017">Isopeptide bond</keyword>
<keyword evidence="10" id="KW-0805">Transcription regulation</keyword>
<evidence type="ECO:0000256" key="8">
    <source>
        <dbReference type="ARBA" id="ARBA00022691"/>
    </source>
</evidence>
<feature type="non-terminal residue" evidence="17">
    <location>
        <position position="1177"/>
    </location>
</feature>
<comment type="subcellular location">
    <subcellularLocation>
        <location evidence="2">Cytoplasm</location>
    </subcellularLocation>
    <subcellularLocation>
        <location evidence="1">Nucleus</location>
    </subcellularLocation>
</comment>
<keyword evidence="6" id="KW-0489">Methyltransferase</keyword>
<dbReference type="PANTHER" id="PTHR46880">
    <property type="entry name" value="RAS-ASSOCIATING DOMAIN-CONTAINING PROTEIN"/>
    <property type="match status" value="1"/>
</dbReference>
<dbReference type="Proteomes" id="UP000475037">
    <property type="component" value="Unassembled WGS sequence"/>
</dbReference>
<dbReference type="SUPFAM" id="SSF82199">
    <property type="entry name" value="SET domain"/>
    <property type="match status" value="1"/>
</dbReference>
<evidence type="ECO:0000256" key="2">
    <source>
        <dbReference type="ARBA" id="ARBA00004496"/>
    </source>
</evidence>
<keyword evidence="7" id="KW-0808">Transferase</keyword>
<dbReference type="InterPro" id="IPR057456">
    <property type="entry name" value="Znf_C17orf113"/>
</dbReference>
<dbReference type="EMBL" id="VOAJ01003620">
    <property type="protein sequence ID" value="KAF0879243.1"/>
    <property type="molecule type" value="Genomic_DNA"/>
</dbReference>
<dbReference type="GO" id="GO:0008168">
    <property type="term" value="F:methyltransferase activity"/>
    <property type="evidence" value="ECO:0007669"/>
    <property type="project" value="UniProtKB-KW"/>
</dbReference>
<feature type="non-terminal residue" evidence="17">
    <location>
        <position position="1"/>
    </location>
</feature>
<comment type="function">
    <text evidence="13">May be involved in transcription regulation.</text>
</comment>
<name>A0A6G1AVD7_CROCR</name>
<dbReference type="InterPro" id="IPR001214">
    <property type="entry name" value="SET_dom"/>
</dbReference>
<proteinExistence type="predicted"/>